<feature type="transmembrane region" description="Helical" evidence="8">
    <location>
        <begin position="522"/>
        <end position="543"/>
    </location>
</feature>
<dbReference type="PROSITE" id="PS50850">
    <property type="entry name" value="MFS"/>
    <property type="match status" value="1"/>
</dbReference>
<feature type="domain" description="Major facilitator superfamily (MFS) profile" evidence="9">
    <location>
        <begin position="54"/>
        <end position="558"/>
    </location>
</feature>
<feature type="transmembrane region" description="Helical" evidence="8">
    <location>
        <begin position="213"/>
        <end position="233"/>
    </location>
</feature>
<feature type="transmembrane region" description="Helical" evidence="8">
    <location>
        <begin position="364"/>
        <end position="383"/>
    </location>
</feature>
<dbReference type="GO" id="GO:0005886">
    <property type="term" value="C:plasma membrane"/>
    <property type="evidence" value="ECO:0007669"/>
    <property type="project" value="TreeGrafter"/>
</dbReference>
<evidence type="ECO:0000256" key="4">
    <source>
        <dbReference type="ARBA" id="ARBA00022692"/>
    </source>
</evidence>
<evidence type="ECO:0000256" key="7">
    <source>
        <dbReference type="SAM" id="MobiDB-lite"/>
    </source>
</evidence>
<evidence type="ECO:0000256" key="6">
    <source>
        <dbReference type="ARBA" id="ARBA00023136"/>
    </source>
</evidence>
<dbReference type="EMBL" id="KV878139">
    <property type="protein sequence ID" value="OJJ08316.1"/>
    <property type="molecule type" value="Genomic_DNA"/>
</dbReference>
<dbReference type="VEuPathDB" id="FungiDB:ASPVEDRAFT_34483"/>
<sequence>MPSTDTSTPDEKNASQSPLSSVRGEMKPSRDNSLVESEEQEPQEGYSFIGMLFILLALILCVFLTSLTSQVSLDQTIVATAIPKITDEFKGLDLVGWYASGFFITIGSFQSTFGKIYKVFPLKAGFMLAIVVFEVGSLLCGVAPNSTALIFGRAIAGMGAAGLGSGAYTIIAFCAPPSKRAAYTGLLGASYGIASVVGPLLGGVFAEKVSWRWCFYINLPIGGVSAAIILFTFKAPKRATTEKASLKQKILQMDFPGTLIVMAAIVCYVLVFQWGGQTKSWKNSDVIGTLIGGALLVVLFMILSAFQGERSIIPPRLFKKRYIWSSMAFMFFFGGSWFVVLYYLPIYFQVVSGVSASQSGVRNLPLIISLVITTILTGGLISVNGHYLSWLFLSGVLSTVGSGLLYTLDIDSSSGHWIGYQIVAGVGFGAGVQLPIIVGQALSEPGDITTSTALMLFSQTIGGALLVGAAGAAYTNTLLRKLPITAPTVDPQIVVNIGATQIRSVFTTKQVPGIIQAEMDGVHVAFALAIACAGVAALTTLAAQRTNLKGKGPSVGNV</sequence>
<dbReference type="FunFam" id="1.20.1720.10:FF:000012">
    <property type="entry name" value="MFS toxin efflux pump (AflT)"/>
    <property type="match status" value="1"/>
</dbReference>
<dbReference type="RefSeq" id="XP_040674078.1">
    <property type="nucleotide sequence ID" value="XM_040810856.1"/>
</dbReference>
<comment type="similarity">
    <text evidence="2">Belongs to the major facilitator superfamily. TCR/Tet family.</text>
</comment>
<dbReference type="InterPro" id="IPR020846">
    <property type="entry name" value="MFS_dom"/>
</dbReference>
<reference evidence="11" key="1">
    <citation type="journal article" date="2017" name="Genome Biol.">
        <title>Comparative genomics reveals high biological diversity and specific adaptations in the industrially and medically important fungal genus Aspergillus.</title>
        <authorList>
            <person name="de Vries R.P."/>
            <person name="Riley R."/>
            <person name="Wiebenga A."/>
            <person name="Aguilar-Osorio G."/>
            <person name="Amillis S."/>
            <person name="Uchima C.A."/>
            <person name="Anderluh G."/>
            <person name="Asadollahi M."/>
            <person name="Askin M."/>
            <person name="Barry K."/>
            <person name="Battaglia E."/>
            <person name="Bayram O."/>
            <person name="Benocci T."/>
            <person name="Braus-Stromeyer S.A."/>
            <person name="Caldana C."/>
            <person name="Canovas D."/>
            <person name="Cerqueira G.C."/>
            <person name="Chen F."/>
            <person name="Chen W."/>
            <person name="Choi C."/>
            <person name="Clum A."/>
            <person name="Dos Santos R.A."/>
            <person name="Damasio A.R."/>
            <person name="Diallinas G."/>
            <person name="Emri T."/>
            <person name="Fekete E."/>
            <person name="Flipphi M."/>
            <person name="Freyberg S."/>
            <person name="Gallo A."/>
            <person name="Gournas C."/>
            <person name="Habgood R."/>
            <person name="Hainaut M."/>
            <person name="Harispe M.L."/>
            <person name="Henrissat B."/>
            <person name="Hilden K.S."/>
            <person name="Hope R."/>
            <person name="Hossain A."/>
            <person name="Karabika E."/>
            <person name="Karaffa L."/>
            <person name="Karanyi Z."/>
            <person name="Krasevec N."/>
            <person name="Kuo A."/>
            <person name="Kusch H."/>
            <person name="LaButti K."/>
            <person name="Lagendijk E.L."/>
            <person name="Lapidus A."/>
            <person name="Levasseur A."/>
            <person name="Lindquist E."/>
            <person name="Lipzen A."/>
            <person name="Logrieco A.F."/>
            <person name="MacCabe A."/>
            <person name="Maekelae M.R."/>
            <person name="Malavazi I."/>
            <person name="Melin P."/>
            <person name="Meyer V."/>
            <person name="Mielnichuk N."/>
            <person name="Miskei M."/>
            <person name="Molnar A.P."/>
            <person name="Mule G."/>
            <person name="Ngan C.Y."/>
            <person name="Orejas M."/>
            <person name="Orosz E."/>
            <person name="Ouedraogo J.P."/>
            <person name="Overkamp K.M."/>
            <person name="Park H.-S."/>
            <person name="Perrone G."/>
            <person name="Piumi F."/>
            <person name="Punt P.J."/>
            <person name="Ram A.F."/>
            <person name="Ramon A."/>
            <person name="Rauscher S."/>
            <person name="Record E."/>
            <person name="Riano-Pachon D.M."/>
            <person name="Robert V."/>
            <person name="Roehrig J."/>
            <person name="Ruller R."/>
            <person name="Salamov A."/>
            <person name="Salih N.S."/>
            <person name="Samson R.A."/>
            <person name="Sandor E."/>
            <person name="Sanguinetti M."/>
            <person name="Schuetze T."/>
            <person name="Sepcic K."/>
            <person name="Shelest E."/>
            <person name="Sherlock G."/>
            <person name="Sophianopoulou V."/>
            <person name="Squina F.M."/>
            <person name="Sun H."/>
            <person name="Susca A."/>
            <person name="Todd R.B."/>
            <person name="Tsang A."/>
            <person name="Unkles S.E."/>
            <person name="van de Wiele N."/>
            <person name="van Rossen-Uffink D."/>
            <person name="Oliveira J.V."/>
            <person name="Vesth T.C."/>
            <person name="Visser J."/>
            <person name="Yu J.-H."/>
            <person name="Zhou M."/>
            <person name="Andersen M.R."/>
            <person name="Archer D.B."/>
            <person name="Baker S.E."/>
            <person name="Benoit I."/>
            <person name="Brakhage A.A."/>
            <person name="Braus G.H."/>
            <person name="Fischer R."/>
            <person name="Frisvad J.C."/>
            <person name="Goldman G.H."/>
            <person name="Houbraken J."/>
            <person name="Oakley B."/>
            <person name="Pocsi I."/>
            <person name="Scazzocchio C."/>
            <person name="Seiboth B."/>
            <person name="vanKuyk P.A."/>
            <person name="Wortman J."/>
            <person name="Dyer P.S."/>
            <person name="Grigoriev I.V."/>
        </authorList>
    </citation>
    <scope>NUCLEOTIDE SEQUENCE [LARGE SCALE GENOMIC DNA]</scope>
    <source>
        <strain evidence="11">CBS 583.65</strain>
    </source>
</reference>
<name>A0A1L9Q3J8_ASPVE</name>
<dbReference type="GO" id="GO:0022857">
    <property type="term" value="F:transmembrane transporter activity"/>
    <property type="evidence" value="ECO:0007669"/>
    <property type="project" value="InterPro"/>
</dbReference>
<feature type="transmembrane region" description="Helical" evidence="8">
    <location>
        <begin position="150"/>
        <end position="174"/>
    </location>
</feature>
<gene>
    <name evidence="10" type="ORF">ASPVEDRAFT_34483</name>
</gene>
<feature type="transmembrane region" description="Helical" evidence="8">
    <location>
        <begin position="327"/>
        <end position="344"/>
    </location>
</feature>
<protein>
    <recommendedName>
        <fullName evidence="9">Major facilitator superfamily (MFS) profile domain-containing protein</fullName>
    </recommendedName>
</protein>
<dbReference type="Gene3D" id="1.20.1720.10">
    <property type="entry name" value="Multidrug resistance protein D"/>
    <property type="match status" value="1"/>
</dbReference>
<feature type="transmembrane region" description="Helical" evidence="8">
    <location>
        <begin position="390"/>
        <end position="408"/>
    </location>
</feature>
<evidence type="ECO:0000256" key="2">
    <source>
        <dbReference type="ARBA" id="ARBA00007520"/>
    </source>
</evidence>
<proteinExistence type="inferred from homology"/>
<keyword evidence="5 8" id="KW-1133">Transmembrane helix</keyword>
<dbReference type="GeneID" id="63726367"/>
<feature type="transmembrane region" description="Helical" evidence="8">
    <location>
        <begin position="46"/>
        <end position="67"/>
    </location>
</feature>
<dbReference type="Pfam" id="PF07690">
    <property type="entry name" value="MFS_1"/>
    <property type="match status" value="1"/>
</dbReference>
<dbReference type="AlphaFoldDB" id="A0A1L9Q3J8"/>
<feature type="transmembrane region" description="Helical" evidence="8">
    <location>
        <begin position="286"/>
        <end position="306"/>
    </location>
</feature>
<feature type="transmembrane region" description="Helical" evidence="8">
    <location>
        <begin position="420"/>
        <end position="442"/>
    </location>
</feature>
<evidence type="ECO:0000256" key="8">
    <source>
        <dbReference type="SAM" id="Phobius"/>
    </source>
</evidence>
<comment type="subcellular location">
    <subcellularLocation>
        <location evidence="1">Membrane</location>
        <topology evidence="1">Multi-pass membrane protein</topology>
    </subcellularLocation>
</comment>
<feature type="region of interest" description="Disordered" evidence="7">
    <location>
        <begin position="1"/>
        <end position="39"/>
    </location>
</feature>
<dbReference type="SUPFAM" id="SSF103473">
    <property type="entry name" value="MFS general substrate transporter"/>
    <property type="match status" value="1"/>
</dbReference>
<evidence type="ECO:0000313" key="11">
    <source>
        <dbReference type="Proteomes" id="UP000184073"/>
    </source>
</evidence>
<accession>A0A1L9Q3J8</accession>
<dbReference type="InterPro" id="IPR011701">
    <property type="entry name" value="MFS"/>
</dbReference>
<dbReference type="CDD" id="cd17502">
    <property type="entry name" value="MFS_Azr1_MDR_like"/>
    <property type="match status" value="1"/>
</dbReference>
<feature type="transmembrane region" description="Helical" evidence="8">
    <location>
        <begin position="254"/>
        <end position="274"/>
    </location>
</feature>
<keyword evidence="4 8" id="KW-0812">Transmembrane</keyword>
<dbReference type="PANTHER" id="PTHR23501:SF177">
    <property type="entry name" value="MAJOR FACILITATOR SUPERFAMILY (MFS) PROFILE DOMAIN-CONTAINING PROTEIN-RELATED"/>
    <property type="match status" value="1"/>
</dbReference>
<dbReference type="OrthoDB" id="10021397at2759"/>
<keyword evidence="3" id="KW-0813">Transport</keyword>
<evidence type="ECO:0000313" key="10">
    <source>
        <dbReference type="EMBL" id="OJJ08316.1"/>
    </source>
</evidence>
<evidence type="ECO:0000259" key="9">
    <source>
        <dbReference type="PROSITE" id="PS50850"/>
    </source>
</evidence>
<dbReference type="InterPro" id="IPR036259">
    <property type="entry name" value="MFS_trans_sf"/>
</dbReference>
<organism evidence="10 11">
    <name type="scientific">Aspergillus versicolor CBS 583.65</name>
    <dbReference type="NCBI Taxonomy" id="1036611"/>
    <lineage>
        <taxon>Eukaryota</taxon>
        <taxon>Fungi</taxon>
        <taxon>Dikarya</taxon>
        <taxon>Ascomycota</taxon>
        <taxon>Pezizomycotina</taxon>
        <taxon>Eurotiomycetes</taxon>
        <taxon>Eurotiomycetidae</taxon>
        <taxon>Eurotiales</taxon>
        <taxon>Aspergillaceae</taxon>
        <taxon>Aspergillus</taxon>
        <taxon>Aspergillus subgen. Nidulantes</taxon>
    </lineage>
</organism>
<evidence type="ECO:0000256" key="5">
    <source>
        <dbReference type="ARBA" id="ARBA00022989"/>
    </source>
</evidence>
<feature type="transmembrane region" description="Helical" evidence="8">
    <location>
        <begin position="95"/>
        <end position="113"/>
    </location>
</feature>
<dbReference type="Proteomes" id="UP000184073">
    <property type="component" value="Unassembled WGS sequence"/>
</dbReference>
<keyword evidence="6 8" id="KW-0472">Membrane</keyword>
<dbReference type="PANTHER" id="PTHR23501">
    <property type="entry name" value="MAJOR FACILITATOR SUPERFAMILY"/>
    <property type="match status" value="1"/>
</dbReference>
<feature type="transmembrane region" description="Helical" evidence="8">
    <location>
        <begin position="181"/>
        <end position="201"/>
    </location>
</feature>
<feature type="transmembrane region" description="Helical" evidence="8">
    <location>
        <begin position="454"/>
        <end position="474"/>
    </location>
</feature>
<feature type="transmembrane region" description="Helical" evidence="8">
    <location>
        <begin position="125"/>
        <end position="144"/>
    </location>
</feature>
<evidence type="ECO:0000256" key="1">
    <source>
        <dbReference type="ARBA" id="ARBA00004141"/>
    </source>
</evidence>
<dbReference type="FunFam" id="1.20.1250.20:FF:000196">
    <property type="entry name" value="MFS toxin efflux pump (AflT)"/>
    <property type="match status" value="1"/>
</dbReference>
<keyword evidence="11" id="KW-1185">Reference proteome</keyword>
<evidence type="ECO:0000256" key="3">
    <source>
        <dbReference type="ARBA" id="ARBA00022448"/>
    </source>
</evidence>
<dbReference type="Gene3D" id="1.20.1250.20">
    <property type="entry name" value="MFS general substrate transporter like domains"/>
    <property type="match status" value="1"/>
</dbReference>